<keyword evidence="3" id="KW-1185">Reference proteome</keyword>
<sequence length="63" mass="6768">MYDPNPRDGRPSMSGGEDGLGGETHRIVTPSPSSGSLARLSSLSKQPLRRARSSNSTSDLRRK</sequence>
<feature type="compositionally biased region" description="Polar residues" evidence="1">
    <location>
        <begin position="53"/>
        <end position="63"/>
    </location>
</feature>
<evidence type="ECO:0000313" key="2">
    <source>
        <dbReference type="EMBL" id="CAB0018659.1"/>
    </source>
</evidence>
<reference evidence="2 3" key="1">
    <citation type="submission" date="2020-02" db="EMBL/GenBank/DDBJ databases">
        <authorList>
            <person name="Ferguson B K."/>
        </authorList>
    </citation>
    <scope>NUCLEOTIDE SEQUENCE [LARGE SCALE GENOMIC DNA]</scope>
</reference>
<dbReference type="EMBL" id="CADCXU010033089">
    <property type="protein sequence ID" value="CAB0018659.1"/>
    <property type="molecule type" value="Genomic_DNA"/>
</dbReference>
<organism evidence="2 3">
    <name type="scientific">Nesidiocoris tenuis</name>
    <dbReference type="NCBI Taxonomy" id="355587"/>
    <lineage>
        <taxon>Eukaryota</taxon>
        <taxon>Metazoa</taxon>
        <taxon>Ecdysozoa</taxon>
        <taxon>Arthropoda</taxon>
        <taxon>Hexapoda</taxon>
        <taxon>Insecta</taxon>
        <taxon>Pterygota</taxon>
        <taxon>Neoptera</taxon>
        <taxon>Paraneoptera</taxon>
        <taxon>Hemiptera</taxon>
        <taxon>Heteroptera</taxon>
        <taxon>Panheteroptera</taxon>
        <taxon>Cimicomorpha</taxon>
        <taxon>Miridae</taxon>
        <taxon>Dicyphina</taxon>
        <taxon>Nesidiocoris</taxon>
    </lineage>
</organism>
<protein>
    <submittedName>
        <fullName evidence="2">Uncharacterized protein</fullName>
    </submittedName>
</protein>
<feature type="compositionally biased region" description="Low complexity" evidence="1">
    <location>
        <begin position="31"/>
        <end position="44"/>
    </location>
</feature>
<name>A0A6H5HKN7_9HEMI</name>
<evidence type="ECO:0000313" key="3">
    <source>
        <dbReference type="Proteomes" id="UP000479000"/>
    </source>
</evidence>
<feature type="region of interest" description="Disordered" evidence="1">
    <location>
        <begin position="1"/>
        <end position="63"/>
    </location>
</feature>
<accession>A0A6H5HKN7</accession>
<proteinExistence type="predicted"/>
<evidence type="ECO:0000256" key="1">
    <source>
        <dbReference type="SAM" id="MobiDB-lite"/>
    </source>
</evidence>
<feature type="non-terminal residue" evidence="2">
    <location>
        <position position="63"/>
    </location>
</feature>
<dbReference type="Proteomes" id="UP000479000">
    <property type="component" value="Unassembled WGS sequence"/>
</dbReference>
<feature type="compositionally biased region" description="Basic and acidic residues" evidence="1">
    <location>
        <begin position="1"/>
        <end position="10"/>
    </location>
</feature>
<gene>
    <name evidence="2" type="ORF">NTEN_LOCUS22461</name>
</gene>
<dbReference type="AlphaFoldDB" id="A0A6H5HKN7"/>